<keyword evidence="2 8" id="KW-0349">Heme</keyword>
<keyword evidence="7 9" id="KW-0408">Iron</keyword>
<feature type="binding site" description="axial binding residue" evidence="9">
    <location>
        <position position="63"/>
    </location>
    <ligand>
        <name>heme c</name>
        <dbReference type="ChEBI" id="CHEBI:61717"/>
        <label>1</label>
    </ligand>
    <ligandPart>
        <name>Fe</name>
        <dbReference type="ChEBI" id="CHEBI:18248"/>
    </ligandPart>
</feature>
<feature type="domain" description="Cytochrome c" evidence="11">
    <location>
        <begin position="194"/>
        <end position="357"/>
    </location>
</feature>
<accession>A0A8D5AIQ2</accession>
<gene>
    <name evidence="12" type="ORF">MoryE10_33690</name>
</gene>
<proteinExistence type="predicted"/>
<dbReference type="Pfam" id="PF03150">
    <property type="entry name" value="CCP_MauG"/>
    <property type="match status" value="1"/>
</dbReference>
<evidence type="ECO:0000256" key="4">
    <source>
        <dbReference type="ARBA" id="ARBA00022729"/>
    </source>
</evidence>
<keyword evidence="3 9" id="KW-0479">Metal-binding</keyword>
<dbReference type="GO" id="GO:0009055">
    <property type="term" value="F:electron transfer activity"/>
    <property type="evidence" value="ECO:0007669"/>
    <property type="project" value="InterPro"/>
</dbReference>
<dbReference type="GO" id="GO:0004130">
    <property type="term" value="F:cytochrome-c peroxidase activity"/>
    <property type="evidence" value="ECO:0007669"/>
    <property type="project" value="TreeGrafter"/>
</dbReference>
<feature type="binding site" description="covalent" evidence="8">
    <location>
        <position position="212"/>
    </location>
    <ligand>
        <name>heme c</name>
        <dbReference type="ChEBI" id="CHEBI:61717"/>
        <label>2</label>
    </ligand>
</feature>
<dbReference type="KEGG" id="moz:MoryE10_33690"/>
<feature type="signal peptide" evidence="10">
    <location>
        <begin position="1"/>
        <end position="18"/>
    </location>
</feature>
<evidence type="ECO:0000259" key="11">
    <source>
        <dbReference type="PROSITE" id="PS51007"/>
    </source>
</evidence>
<organism evidence="12 13">
    <name type="scientific">Methylogaea oryzae</name>
    <dbReference type="NCBI Taxonomy" id="1295382"/>
    <lineage>
        <taxon>Bacteria</taxon>
        <taxon>Pseudomonadati</taxon>
        <taxon>Pseudomonadota</taxon>
        <taxon>Gammaproteobacteria</taxon>
        <taxon>Methylococcales</taxon>
        <taxon>Methylococcaceae</taxon>
        <taxon>Methylogaea</taxon>
    </lineage>
</organism>
<dbReference type="PIRSF" id="PIRSF000294">
    <property type="entry name" value="Cytochrome-c_peroxidase"/>
    <property type="match status" value="1"/>
</dbReference>
<evidence type="ECO:0000256" key="9">
    <source>
        <dbReference type="PIRSR" id="PIRSR000294-2"/>
    </source>
</evidence>
<reference evidence="12" key="1">
    <citation type="submission" date="2019-06" db="EMBL/GenBank/DDBJ databases">
        <title>Complete genome sequence of Methylogaea oryzae strain JCM16910.</title>
        <authorList>
            <person name="Asakawa S."/>
        </authorList>
    </citation>
    <scope>NUCLEOTIDE SEQUENCE</scope>
    <source>
        <strain evidence="12">E10</strain>
    </source>
</reference>
<feature type="binding site" description="covalent" evidence="8">
    <location>
        <position position="62"/>
    </location>
    <ligand>
        <name>heme c</name>
        <dbReference type="ChEBI" id="CHEBI:61717"/>
        <label>1</label>
    </ligand>
</feature>
<dbReference type="GO" id="GO:0042597">
    <property type="term" value="C:periplasmic space"/>
    <property type="evidence" value="ECO:0007669"/>
    <property type="project" value="UniProtKB-SubCell"/>
</dbReference>
<evidence type="ECO:0000256" key="1">
    <source>
        <dbReference type="ARBA" id="ARBA00004418"/>
    </source>
</evidence>
<dbReference type="RefSeq" id="WP_054772637.1">
    <property type="nucleotide sequence ID" value="NZ_AP019782.1"/>
</dbReference>
<dbReference type="GO" id="GO:0020037">
    <property type="term" value="F:heme binding"/>
    <property type="evidence" value="ECO:0007669"/>
    <property type="project" value="InterPro"/>
</dbReference>
<keyword evidence="6" id="KW-0560">Oxidoreductase</keyword>
<dbReference type="PANTHER" id="PTHR30600">
    <property type="entry name" value="CYTOCHROME C PEROXIDASE-RELATED"/>
    <property type="match status" value="1"/>
</dbReference>
<evidence type="ECO:0000256" key="5">
    <source>
        <dbReference type="ARBA" id="ARBA00022764"/>
    </source>
</evidence>
<keyword evidence="5" id="KW-0574">Periplasm</keyword>
<keyword evidence="12" id="KW-0575">Peroxidase</keyword>
<dbReference type="Proteomes" id="UP000824988">
    <property type="component" value="Chromosome"/>
</dbReference>
<dbReference type="Gene3D" id="1.10.760.10">
    <property type="entry name" value="Cytochrome c-like domain"/>
    <property type="match status" value="2"/>
</dbReference>
<evidence type="ECO:0000313" key="13">
    <source>
        <dbReference type="Proteomes" id="UP000824988"/>
    </source>
</evidence>
<dbReference type="InterPro" id="IPR004852">
    <property type="entry name" value="Di-haem_cyt_c_peroxidsae"/>
</dbReference>
<evidence type="ECO:0000256" key="3">
    <source>
        <dbReference type="ARBA" id="ARBA00022723"/>
    </source>
</evidence>
<feature type="binding site" description="covalent" evidence="8">
    <location>
        <position position="209"/>
    </location>
    <ligand>
        <name>heme c</name>
        <dbReference type="ChEBI" id="CHEBI:61717"/>
        <label>2</label>
    </ligand>
</feature>
<dbReference type="InterPro" id="IPR051395">
    <property type="entry name" value="Cytochrome_c_Peroxidase/MauG"/>
</dbReference>
<dbReference type="SUPFAM" id="SSF46626">
    <property type="entry name" value="Cytochrome c"/>
    <property type="match status" value="2"/>
</dbReference>
<dbReference type="EMBL" id="AP019782">
    <property type="protein sequence ID" value="BBL72763.1"/>
    <property type="molecule type" value="Genomic_DNA"/>
</dbReference>
<comment type="subcellular location">
    <subcellularLocation>
        <location evidence="1">Periplasm</location>
    </subcellularLocation>
</comment>
<dbReference type="InterPro" id="IPR026259">
    <property type="entry name" value="MauG/Cytc_peroxidase"/>
</dbReference>
<evidence type="ECO:0000256" key="2">
    <source>
        <dbReference type="ARBA" id="ARBA00022617"/>
    </source>
</evidence>
<comment type="PTM">
    <text evidence="8">Binds 2 heme groups per subunit.</text>
</comment>
<sequence>MKALALLGLALLAGAVYAEPLGLPPVPIPADNPQSAEKIKLGDKLFHDKRFSSTGAVACSNCHDDAKAFTDSPRRVSEGVNKLTGTRNAPTVINAAYMKTQFWDGRSPSLEDQALYPFLNPVEMALPDHGPILKIVRNDPDYAAAFQSVFGKSGEAITMKEVTQAIASFERTVVAGNSPFDRWYYGHDERALTPAQVRGFQVFVGQGRCVSCHVIEQTQALFTDNRFHNIGVGITAVQADVPKLAGAFLEAKAKGVDVDVAVLTDKKTSELGRFAVTDQFDDLGGFKTPTLRNIALTAPYMHDGSLKTLKDVMTHYNNGGIAKAGDRVNDFLSGGIRPLNLTSQQMDDLVAFMQALTSPEFAQTAAKAK</sequence>
<keyword evidence="4 10" id="KW-0732">Signal</keyword>
<feature type="chain" id="PRO_5034068222" evidence="10">
    <location>
        <begin position="19"/>
        <end position="369"/>
    </location>
</feature>
<feature type="binding site" description="axial binding residue" evidence="9">
    <location>
        <position position="213"/>
    </location>
    <ligand>
        <name>heme c</name>
        <dbReference type="ChEBI" id="CHEBI:61717"/>
        <label>2</label>
    </ligand>
    <ligandPart>
        <name>Fe</name>
        <dbReference type="ChEBI" id="CHEBI:18248"/>
    </ligandPart>
</feature>
<comment type="cofactor">
    <cofactor evidence="8">
        <name>heme</name>
        <dbReference type="ChEBI" id="CHEBI:30413"/>
    </cofactor>
    <text evidence="8">Binds 2 heme groups.</text>
</comment>
<dbReference type="InterPro" id="IPR009056">
    <property type="entry name" value="Cyt_c-like_dom"/>
</dbReference>
<name>A0A8D5AIQ2_9GAMM</name>
<evidence type="ECO:0000256" key="7">
    <source>
        <dbReference type="ARBA" id="ARBA00023004"/>
    </source>
</evidence>
<protein>
    <submittedName>
        <fullName evidence="12">Cytochrome c551 peroxidase</fullName>
    </submittedName>
</protein>
<dbReference type="GO" id="GO:0046872">
    <property type="term" value="F:metal ion binding"/>
    <property type="evidence" value="ECO:0007669"/>
    <property type="project" value="UniProtKB-KW"/>
</dbReference>
<dbReference type="AlphaFoldDB" id="A0A8D5AIQ2"/>
<feature type="binding site" description="covalent" evidence="8">
    <location>
        <position position="59"/>
    </location>
    <ligand>
        <name>heme c</name>
        <dbReference type="ChEBI" id="CHEBI:61717"/>
        <label>1</label>
    </ligand>
</feature>
<evidence type="ECO:0000256" key="10">
    <source>
        <dbReference type="SAM" id="SignalP"/>
    </source>
</evidence>
<evidence type="ECO:0000313" key="12">
    <source>
        <dbReference type="EMBL" id="BBL72763.1"/>
    </source>
</evidence>
<evidence type="ECO:0000256" key="6">
    <source>
        <dbReference type="ARBA" id="ARBA00023002"/>
    </source>
</evidence>
<dbReference type="InterPro" id="IPR036909">
    <property type="entry name" value="Cyt_c-like_dom_sf"/>
</dbReference>
<evidence type="ECO:0000256" key="8">
    <source>
        <dbReference type="PIRSR" id="PIRSR000294-1"/>
    </source>
</evidence>
<keyword evidence="13" id="KW-1185">Reference proteome</keyword>
<dbReference type="PROSITE" id="PS51007">
    <property type="entry name" value="CYTC"/>
    <property type="match status" value="1"/>
</dbReference>